<evidence type="ECO:0000256" key="11">
    <source>
        <dbReference type="ARBA" id="ARBA00023317"/>
    </source>
</evidence>
<dbReference type="EC" id="4.1.1.65" evidence="12"/>
<evidence type="ECO:0000256" key="7">
    <source>
        <dbReference type="ARBA" id="ARBA00023145"/>
    </source>
</evidence>
<evidence type="ECO:0000313" key="13">
    <source>
        <dbReference type="EMBL" id="RAL18812.1"/>
    </source>
</evidence>
<keyword evidence="3 12" id="KW-0444">Lipid biosynthesis</keyword>
<dbReference type="HAMAP" id="MF_00662">
    <property type="entry name" value="PS_decarb_PSD_B_type1"/>
    <property type="match status" value="1"/>
</dbReference>
<keyword evidence="10 12" id="KW-1208">Phospholipid metabolism</keyword>
<feature type="active site" description="Charge relay system; for autoendoproteolytic cleavage activity" evidence="12">
    <location>
        <position position="100"/>
    </location>
</feature>
<sequence length="298" mass="33396">MELKSYPSPSYAQRAKIAFQYMMPQLYLTQAAGWLAERKWGVVTHLIIKLFAKKYQVNLSEAEKTAASDYASFNEFFIRPLKENARPINQDPQALCLPADGRVSELGSIEENQLLQAKGHQFSLETLLANDMPLAEKFKNGTFITTYLSPRDYHRVHMPCDATLRKMIYVPGELFSVNPFLAEHVPNLFARNERVICEFETAFGPMVQILVGATITASMSTVWAGVVNPPRAKEVTVYEYLTTGETAVHLKKGEEMGAFRLGSTVINLFPKGAVELEAHLKAGEPTRMGERLGKINFS</sequence>
<comment type="subcellular location">
    <subcellularLocation>
        <location evidence="12">Cell membrane</location>
        <topology evidence="12">Peripheral membrane protein</topology>
    </subcellularLocation>
</comment>
<dbReference type="PANTHER" id="PTHR10067">
    <property type="entry name" value="PHOSPHATIDYLSERINE DECARBOXYLASE"/>
    <property type="match status" value="1"/>
</dbReference>
<gene>
    <name evidence="12 13" type="primary">psd</name>
    <name evidence="13" type="ORF">C5N92_06685</name>
</gene>
<dbReference type="InterPro" id="IPR003817">
    <property type="entry name" value="PS_Dcarbxylase"/>
</dbReference>
<keyword evidence="5 12" id="KW-0443">Lipid metabolism</keyword>
<comment type="function">
    <text evidence="12">Catalyzes the formation of phosphatidylethanolamine (PtdEtn) from phosphatidylserine (PtdSer).</text>
</comment>
<comment type="cofactor">
    <cofactor evidence="12">
        <name>pyruvate</name>
        <dbReference type="ChEBI" id="CHEBI:15361"/>
    </cofactor>
    <text evidence="12">Binds 1 pyruvoyl group covalently per subunit.</text>
</comment>
<evidence type="ECO:0000256" key="1">
    <source>
        <dbReference type="ARBA" id="ARBA00005189"/>
    </source>
</evidence>
<dbReference type="EMBL" id="PTPX01000013">
    <property type="protein sequence ID" value="RAL18812.1"/>
    <property type="molecule type" value="Genomic_DNA"/>
</dbReference>
<dbReference type="InterPro" id="IPR033178">
    <property type="entry name" value="PSD_type1_pro"/>
</dbReference>
<accession>A0A328C0L8</accession>
<protein>
    <recommendedName>
        <fullName evidence="12">Phosphatidylserine decarboxylase proenzyme</fullName>
        <ecNumber evidence="12">4.1.1.65</ecNumber>
    </recommendedName>
    <component>
        <recommendedName>
            <fullName evidence="12">Phosphatidylserine decarboxylase alpha chain</fullName>
        </recommendedName>
    </component>
    <component>
        <recommendedName>
            <fullName evidence="12">Phosphatidylserine decarboxylase beta chain</fullName>
        </recommendedName>
    </component>
</protein>
<feature type="modified residue" description="Pyruvic acid (Ser); by autocatalysis" evidence="12">
    <location>
        <position position="263"/>
    </location>
</feature>
<comment type="catalytic activity">
    <reaction evidence="12">
        <text>a 1,2-diacyl-sn-glycero-3-phospho-L-serine + H(+) = a 1,2-diacyl-sn-glycero-3-phosphoethanolamine + CO2</text>
        <dbReference type="Rhea" id="RHEA:20828"/>
        <dbReference type="ChEBI" id="CHEBI:15378"/>
        <dbReference type="ChEBI" id="CHEBI:16526"/>
        <dbReference type="ChEBI" id="CHEBI:57262"/>
        <dbReference type="ChEBI" id="CHEBI:64612"/>
        <dbReference type="EC" id="4.1.1.65"/>
    </reaction>
</comment>
<dbReference type="Proteomes" id="UP000248689">
    <property type="component" value="Unassembled WGS sequence"/>
</dbReference>
<dbReference type="OrthoDB" id="9802030at2"/>
<evidence type="ECO:0000256" key="8">
    <source>
        <dbReference type="ARBA" id="ARBA00023209"/>
    </source>
</evidence>
<name>A0A328C0L8_9PAST</name>
<keyword evidence="4 12" id="KW-0210">Decarboxylase</keyword>
<evidence type="ECO:0000256" key="6">
    <source>
        <dbReference type="ARBA" id="ARBA00023136"/>
    </source>
</evidence>
<keyword evidence="2 12" id="KW-1003">Cell membrane</keyword>
<organism evidence="13 14">
    <name type="scientific">Glaesserella australis</name>
    <dbReference type="NCBI Taxonomy" id="2094024"/>
    <lineage>
        <taxon>Bacteria</taxon>
        <taxon>Pseudomonadati</taxon>
        <taxon>Pseudomonadota</taxon>
        <taxon>Gammaproteobacteria</taxon>
        <taxon>Pasteurellales</taxon>
        <taxon>Pasteurellaceae</taxon>
        <taxon>Glaesserella</taxon>
    </lineage>
</organism>
<evidence type="ECO:0000313" key="14">
    <source>
        <dbReference type="Proteomes" id="UP000248689"/>
    </source>
</evidence>
<reference evidence="14" key="1">
    <citation type="submission" date="2018-02" db="EMBL/GenBank/DDBJ databases">
        <title>Glaesserella australis sp. nov., isolated from the lungs of pigs.</title>
        <authorList>
            <person name="Turni C."/>
            <person name="Christensen H."/>
        </authorList>
    </citation>
    <scope>NUCLEOTIDE SEQUENCE [LARGE SCALE GENOMIC DNA]</scope>
    <source>
        <strain evidence="14">HS4635</strain>
    </source>
</reference>
<feature type="active site" description="Charge relay system; for autoendoproteolytic cleavage activity" evidence="12">
    <location>
        <position position="157"/>
    </location>
</feature>
<keyword evidence="8 12" id="KW-0594">Phospholipid biosynthesis</keyword>
<keyword evidence="6 12" id="KW-0472">Membrane</keyword>
<evidence type="ECO:0000256" key="4">
    <source>
        <dbReference type="ARBA" id="ARBA00022793"/>
    </source>
</evidence>
<comment type="caution">
    <text evidence="13">The sequence shown here is derived from an EMBL/GenBank/DDBJ whole genome shotgun (WGS) entry which is preliminary data.</text>
</comment>
<keyword evidence="11 12" id="KW-0670">Pyruvate</keyword>
<comment type="subunit">
    <text evidence="12">Heterodimer of a large membrane-associated beta subunit and a small pyruvoyl-containing alpha subunit.</text>
</comment>
<feature type="chain" id="PRO_5023245822" description="Phosphatidylserine decarboxylase beta chain" evidence="12">
    <location>
        <begin position="1"/>
        <end position="262"/>
    </location>
</feature>
<evidence type="ECO:0000256" key="3">
    <source>
        <dbReference type="ARBA" id="ARBA00022516"/>
    </source>
</evidence>
<dbReference type="GO" id="GO:0004609">
    <property type="term" value="F:phosphatidylserine decarboxylase activity"/>
    <property type="evidence" value="ECO:0007669"/>
    <property type="project" value="UniProtKB-UniRule"/>
</dbReference>
<dbReference type="UniPathway" id="UPA00558">
    <property type="reaction ID" value="UER00616"/>
</dbReference>
<evidence type="ECO:0000256" key="9">
    <source>
        <dbReference type="ARBA" id="ARBA00023239"/>
    </source>
</evidence>
<dbReference type="RefSeq" id="WP_111750068.1">
    <property type="nucleotide sequence ID" value="NZ_PTPX01000013.1"/>
</dbReference>
<evidence type="ECO:0000256" key="5">
    <source>
        <dbReference type="ARBA" id="ARBA00023098"/>
    </source>
</evidence>
<comment type="pathway">
    <text evidence="12">Phospholipid metabolism; phosphatidylethanolamine biosynthesis; phosphatidylethanolamine from CDP-diacylglycerol: step 2/2.</text>
</comment>
<dbReference type="Pfam" id="PF02666">
    <property type="entry name" value="PS_Dcarbxylase"/>
    <property type="match status" value="1"/>
</dbReference>
<dbReference type="AlphaFoldDB" id="A0A328C0L8"/>
<evidence type="ECO:0000256" key="2">
    <source>
        <dbReference type="ARBA" id="ARBA00022475"/>
    </source>
</evidence>
<evidence type="ECO:0000256" key="10">
    <source>
        <dbReference type="ARBA" id="ARBA00023264"/>
    </source>
</evidence>
<dbReference type="GO" id="GO:0006646">
    <property type="term" value="P:phosphatidylethanolamine biosynthetic process"/>
    <property type="evidence" value="ECO:0007669"/>
    <property type="project" value="UniProtKB-UniRule"/>
</dbReference>
<comment type="pathway">
    <text evidence="1">Lipid metabolism.</text>
</comment>
<keyword evidence="9 12" id="KW-0456">Lyase</keyword>
<feature type="site" description="Cleavage (non-hydrolytic); by autocatalysis" evidence="12">
    <location>
        <begin position="262"/>
        <end position="263"/>
    </location>
</feature>
<dbReference type="GO" id="GO:0005886">
    <property type="term" value="C:plasma membrane"/>
    <property type="evidence" value="ECO:0007669"/>
    <property type="project" value="UniProtKB-SubCell"/>
</dbReference>
<dbReference type="NCBIfam" id="TIGR00163">
    <property type="entry name" value="PS_decarb"/>
    <property type="match status" value="1"/>
</dbReference>
<comment type="PTM">
    <text evidence="12">Is synthesized initially as an inactive proenzyme. Formation of the active enzyme involves a self-maturation process in which the active site pyruvoyl group is generated from an internal serine residue via an autocatalytic post-translational modification. Two non-identical subunits are generated from the proenzyme in this reaction, and the pyruvate is formed at the N-terminus of the alpha chain, which is derived from the carboxyl end of the proenzyme. The autoendoproteolytic cleavage occurs by a canonical serine protease mechanism, in which the side chain hydroxyl group of the serine supplies its oxygen atom to form the C-terminus of the beta chain, while the remainder of the serine residue undergoes an oxidative deamination to produce ammonia and the pyruvoyl prosthetic group on the alpha chain. During this reaction, the Ser that is part of the protease active site of the proenzyme becomes the pyruvoyl prosthetic group, which constitutes an essential element of the active site of the mature decarboxylase.</text>
</comment>
<keyword evidence="7 12" id="KW-0865">Zymogen</keyword>
<feature type="active site" description="Charge relay system; for autoendoproteolytic cleavage activity" evidence="12">
    <location>
        <position position="263"/>
    </location>
</feature>
<dbReference type="InterPro" id="IPR033177">
    <property type="entry name" value="PSD-B"/>
</dbReference>
<keyword evidence="14" id="KW-1185">Reference proteome</keyword>
<proteinExistence type="inferred from homology"/>
<comment type="similarity">
    <text evidence="12">Belongs to the phosphatidylserine decarboxylase family. PSD-B subfamily. Prokaryotic type I sub-subfamily.</text>
</comment>
<feature type="chain" id="PRO_5023245821" description="Phosphatidylserine decarboxylase alpha chain" evidence="12">
    <location>
        <begin position="263"/>
        <end position="298"/>
    </location>
</feature>
<evidence type="ECO:0000256" key="12">
    <source>
        <dbReference type="HAMAP-Rule" id="MF_00662"/>
    </source>
</evidence>
<dbReference type="PANTHER" id="PTHR10067:SF6">
    <property type="entry name" value="PHOSPHATIDYLSERINE DECARBOXYLASE PROENZYME, MITOCHONDRIAL"/>
    <property type="match status" value="1"/>
</dbReference>
<feature type="active site" description="Schiff-base intermediate with substrate; via pyruvic acid; for decarboxylase activity" evidence="12">
    <location>
        <position position="263"/>
    </location>
</feature>